<evidence type="ECO:0000313" key="2">
    <source>
        <dbReference type="Proteomes" id="UP000004994"/>
    </source>
</evidence>
<name>A0A3Q7IVA8_SOLLC</name>
<proteinExistence type="predicted"/>
<reference evidence="1" key="2">
    <citation type="submission" date="2019-01" db="UniProtKB">
        <authorList>
            <consortium name="EnsemblPlants"/>
        </authorList>
    </citation>
    <scope>IDENTIFICATION</scope>
    <source>
        <strain evidence="1">cv. Heinz 1706</strain>
    </source>
</reference>
<dbReference type="InParanoid" id="A0A3Q7IVA8"/>
<dbReference type="EnsemblPlants" id="Solyc11g040115.1.1">
    <property type="protein sequence ID" value="Solyc11g040115.1.1"/>
    <property type="gene ID" value="Solyc11g040115.1"/>
</dbReference>
<dbReference type="AlphaFoldDB" id="A0A3Q7IVA8"/>
<accession>A0A3Q7IVA8</accession>
<organism evidence="1">
    <name type="scientific">Solanum lycopersicum</name>
    <name type="common">Tomato</name>
    <name type="synonym">Lycopersicon esculentum</name>
    <dbReference type="NCBI Taxonomy" id="4081"/>
    <lineage>
        <taxon>Eukaryota</taxon>
        <taxon>Viridiplantae</taxon>
        <taxon>Streptophyta</taxon>
        <taxon>Embryophyta</taxon>
        <taxon>Tracheophyta</taxon>
        <taxon>Spermatophyta</taxon>
        <taxon>Magnoliopsida</taxon>
        <taxon>eudicotyledons</taxon>
        <taxon>Gunneridae</taxon>
        <taxon>Pentapetalae</taxon>
        <taxon>asterids</taxon>
        <taxon>lamiids</taxon>
        <taxon>Solanales</taxon>
        <taxon>Solanaceae</taxon>
        <taxon>Solanoideae</taxon>
        <taxon>Solaneae</taxon>
        <taxon>Solanum</taxon>
        <taxon>Solanum subgen. Lycopersicon</taxon>
    </lineage>
</organism>
<sequence>MSSSPTSRDPNRLARVVFPTTIVLFATTKEATRNALSILMVRDDASSINKDVIVDGNFDSPFLFWNGVETSEKGVYLNSGGIARPLLLVVLSLHRKR</sequence>
<dbReference type="Gramene" id="Solyc11g040115.1.1">
    <property type="protein sequence ID" value="Solyc11g040115.1.1"/>
    <property type="gene ID" value="Solyc11g040115.1"/>
</dbReference>
<reference evidence="1" key="1">
    <citation type="journal article" date="2012" name="Nature">
        <title>The tomato genome sequence provides insights into fleshy fruit evolution.</title>
        <authorList>
            <consortium name="Tomato Genome Consortium"/>
        </authorList>
    </citation>
    <scope>NUCLEOTIDE SEQUENCE [LARGE SCALE GENOMIC DNA]</scope>
    <source>
        <strain evidence="1">cv. Heinz 1706</strain>
    </source>
</reference>
<protein>
    <submittedName>
        <fullName evidence="1">Uncharacterized protein</fullName>
    </submittedName>
</protein>
<keyword evidence="2" id="KW-1185">Reference proteome</keyword>
<evidence type="ECO:0000313" key="1">
    <source>
        <dbReference type="EnsemblPlants" id="Solyc11g040115.1.1"/>
    </source>
</evidence>
<dbReference type="Proteomes" id="UP000004994">
    <property type="component" value="Chromosome 11"/>
</dbReference>